<dbReference type="InterPro" id="IPR036864">
    <property type="entry name" value="Zn2-C6_fun-type_DNA-bd_sf"/>
</dbReference>
<accession>A0A1Y2ISB5</accession>
<evidence type="ECO:0000256" key="2">
    <source>
        <dbReference type="ARBA" id="ARBA00022723"/>
    </source>
</evidence>
<evidence type="ECO:0000256" key="3">
    <source>
        <dbReference type="ARBA" id="ARBA00023015"/>
    </source>
</evidence>
<dbReference type="CDD" id="cd12148">
    <property type="entry name" value="fungal_TF_MHR"/>
    <property type="match status" value="1"/>
</dbReference>
<evidence type="ECO:0000256" key="6">
    <source>
        <dbReference type="SAM" id="MobiDB-lite"/>
    </source>
</evidence>
<dbReference type="EMBL" id="KZ084098">
    <property type="protein sequence ID" value="OSD03998.1"/>
    <property type="molecule type" value="Genomic_DNA"/>
</dbReference>
<dbReference type="CDD" id="cd00067">
    <property type="entry name" value="GAL4"/>
    <property type="match status" value="1"/>
</dbReference>
<feature type="compositionally biased region" description="Low complexity" evidence="6">
    <location>
        <begin position="237"/>
        <end position="250"/>
    </location>
</feature>
<feature type="compositionally biased region" description="Basic and acidic residues" evidence="6">
    <location>
        <begin position="172"/>
        <end position="186"/>
    </location>
</feature>
<proteinExistence type="predicted"/>
<feature type="region of interest" description="Disordered" evidence="6">
    <location>
        <begin position="237"/>
        <end position="261"/>
    </location>
</feature>
<dbReference type="PANTHER" id="PTHR47338:SF5">
    <property type="entry name" value="ZN(II)2CYS6 TRANSCRIPTION FACTOR (EUROFUNG)"/>
    <property type="match status" value="1"/>
</dbReference>
<dbReference type="Gene3D" id="4.10.240.10">
    <property type="entry name" value="Zn(2)-C6 fungal-type DNA-binding domain"/>
    <property type="match status" value="1"/>
</dbReference>
<dbReference type="InterPro" id="IPR050815">
    <property type="entry name" value="TF_fung"/>
</dbReference>
<sequence length="900" mass="99867">MSDPDTNLAKYRDLFSASTQPTLQARPHADAVSPSSAASASPQLASTSSTASFPSPPSTTPDSTKPRKRVRPKISLAPDQPPTARGNDRIRVYVACHECRARKIRCDGAKPVCIQCQKRPIDSGACTYDAAPNRKGHDRRRKGQPRAVQTTASNSSKRRRTGAEVNHSPRAPSDESRSGTDSEGHPSHSPPSGRSTSGEPGDDFGEEAFEYEVEDLWEYDPFAFDINNPELFHVPLSVSGSPASAQQGQQEADEESIPSRPSVQFSRDTWWDALLSFYSSEHNTGVDPQAIVLTSDQRNHAIRHVVSDLRALFQSAAAWMSFIHIPRFFEQILNPSRRAYMQPSLLFAALALGTLTQSSEVERGKHGRDMALKLVDMAHGAMQSSLATGWVDVGLAHAAWMLLYFELNTHPAMSWERTQSAICLLDSLVRLFSLTTLDAGFMPASGKPLTSTGLGFDTHPTFGVPTASLPNAAITQSDFGGAPFPVHMNIGRVQQRIDGLPQHQQRWEPRPNPHAFDPPIPNPFYTTDSLHDHPLFQDVLQPEVAQISSCPGAASNDDESTSCSTHVHVPQPQRGCNCAQFSLGKNWPSVKEMAPTWTTTIMWPTNLSEAEFSKEECRRLVWSSVMLIANLNAYASITPSGIVETAGLFVREYENFALLTPSETLVNTGSPIQGDDVWSLSLRAMLLLLSCLRVRASKTMSGAQRAEFAVRAWLEIDDLERRMQRHTCELSSNYGFQSMEMLFSLRIIVSYEFQRFIPQVTTTGNALFYRNKAETWLQHFAESAGEVYKAFRAGEEGDPQLHHRKSLFIFWLMSGIRKCLLLWESDPTLILALTTASQSATHLEHILLFWPCDRVRHIWQNMRYSLLDACKRARVPPPSSAVPRPLVRRQPAVPPTVSTG</sequence>
<gene>
    <name evidence="8" type="ORF">PYCCODRAFT_1458186</name>
</gene>
<dbReference type="SUPFAM" id="SSF57701">
    <property type="entry name" value="Zn2/Cys6 DNA-binding domain"/>
    <property type="match status" value="1"/>
</dbReference>
<dbReference type="Proteomes" id="UP000193067">
    <property type="component" value="Unassembled WGS sequence"/>
</dbReference>
<dbReference type="GO" id="GO:0008270">
    <property type="term" value="F:zinc ion binding"/>
    <property type="evidence" value="ECO:0007669"/>
    <property type="project" value="InterPro"/>
</dbReference>
<dbReference type="InterPro" id="IPR001138">
    <property type="entry name" value="Zn2Cys6_DnaBD"/>
</dbReference>
<evidence type="ECO:0000256" key="1">
    <source>
        <dbReference type="ARBA" id="ARBA00004123"/>
    </source>
</evidence>
<evidence type="ECO:0000313" key="8">
    <source>
        <dbReference type="EMBL" id="OSD03998.1"/>
    </source>
</evidence>
<feature type="region of interest" description="Disordered" evidence="6">
    <location>
        <begin position="124"/>
        <end position="205"/>
    </location>
</feature>
<keyword evidence="4" id="KW-0804">Transcription</keyword>
<protein>
    <recommendedName>
        <fullName evidence="7">Zn(2)-C6 fungal-type domain-containing protein</fullName>
    </recommendedName>
</protein>
<dbReference type="AlphaFoldDB" id="A0A1Y2ISB5"/>
<dbReference type="PANTHER" id="PTHR47338">
    <property type="entry name" value="ZN(II)2CYS6 TRANSCRIPTION FACTOR (EUROFUNG)-RELATED"/>
    <property type="match status" value="1"/>
</dbReference>
<name>A0A1Y2ISB5_TRAC3</name>
<feature type="region of interest" description="Disordered" evidence="6">
    <location>
        <begin position="875"/>
        <end position="900"/>
    </location>
</feature>
<comment type="subcellular location">
    <subcellularLocation>
        <location evidence="1">Nucleus</location>
    </subcellularLocation>
</comment>
<dbReference type="OrthoDB" id="10261408at2759"/>
<feature type="compositionally biased region" description="Basic residues" evidence="6">
    <location>
        <begin position="134"/>
        <end position="144"/>
    </location>
</feature>
<dbReference type="PROSITE" id="PS50048">
    <property type="entry name" value="ZN2_CY6_FUNGAL_2"/>
    <property type="match status" value="1"/>
</dbReference>
<evidence type="ECO:0000256" key="5">
    <source>
        <dbReference type="ARBA" id="ARBA00023242"/>
    </source>
</evidence>
<feature type="region of interest" description="Disordered" evidence="6">
    <location>
        <begin position="1"/>
        <end position="86"/>
    </location>
</feature>
<organism evidence="8 9">
    <name type="scientific">Trametes coccinea (strain BRFM310)</name>
    <name type="common">Pycnoporus coccineus</name>
    <dbReference type="NCBI Taxonomy" id="1353009"/>
    <lineage>
        <taxon>Eukaryota</taxon>
        <taxon>Fungi</taxon>
        <taxon>Dikarya</taxon>
        <taxon>Basidiomycota</taxon>
        <taxon>Agaricomycotina</taxon>
        <taxon>Agaricomycetes</taxon>
        <taxon>Polyporales</taxon>
        <taxon>Polyporaceae</taxon>
        <taxon>Trametes</taxon>
    </lineage>
</organism>
<keyword evidence="2" id="KW-0479">Metal-binding</keyword>
<dbReference type="GO" id="GO:0005634">
    <property type="term" value="C:nucleus"/>
    <property type="evidence" value="ECO:0007669"/>
    <property type="project" value="UniProtKB-SubCell"/>
</dbReference>
<evidence type="ECO:0000256" key="4">
    <source>
        <dbReference type="ARBA" id="ARBA00023163"/>
    </source>
</evidence>
<dbReference type="GO" id="GO:0000981">
    <property type="term" value="F:DNA-binding transcription factor activity, RNA polymerase II-specific"/>
    <property type="evidence" value="ECO:0007669"/>
    <property type="project" value="InterPro"/>
</dbReference>
<evidence type="ECO:0000259" key="7">
    <source>
        <dbReference type="PROSITE" id="PS50048"/>
    </source>
</evidence>
<feature type="domain" description="Zn(2)-C6 fungal-type" evidence="7">
    <location>
        <begin position="95"/>
        <end position="128"/>
    </location>
</feature>
<keyword evidence="3" id="KW-0805">Transcription regulation</keyword>
<dbReference type="SMART" id="SM00066">
    <property type="entry name" value="GAL4"/>
    <property type="match status" value="1"/>
</dbReference>
<keyword evidence="5" id="KW-0539">Nucleus</keyword>
<reference evidence="8 9" key="1">
    <citation type="journal article" date="2015" name="Biotechnol. Biofuels">
        <title>Enhanced degradation of softwood versus hardwood by the white-rot fungus Pycnoporus coccineus.</title>
        <authorList>
            <person name="Couturier M."/>
            <person name="Navarro D."/>
            <person name="Chevret D."/>
            <person name="Henrissat B."/>
            <person name="Piumi F."/>
            <person name="Ruiz-Duenas F.J."/>
            <person name="Martinez A.T."/>
            <person name="Grigoriev I.V."/>
            <person name="Riley R."/>
            <person name="Lipzen A."/>
            <person name="Berrin J.G."/>
            <person name="Master E.R."/>
            <person name="Rosso M.N."/>
        </authorList>
    </citation>
    <scope>NUCLEOTIDE SEQUENCE [LARGE SCALE GENOMIC DNA]</scope>
    <source>
        <strain evidence="8 9">BRFM310</strain>
    </source>
</reference>
<dbReference type="Pfam" id="PF00172">
    <property type="entry name" value="Zn_clus"/>
    <property type="match status" value="1"/>
</dbReference>
<keyword evidence="9" id="KW-1185">Reference proteome</keyword>
<evidence type="ECO:0000313" key="9">
    <source>
        <dbReference type="Proteomes" id="UP000193067"/>
    </source>
</evidence>
<feature type="compositionally biased region" description="Low complexity" evidence="6">
    <location>
        <begin position="30"/>
        <end position="53"/>
    </location>
</feature>